<sequence length="53" mass="5984">MANDLLRERLPPGCHLGVTQDGRVFFINDHSRTTSWLHPVSLEPVLTGLSKDR</sequence>
<dbReference type="AlphaFoldDB" id="A0AAD8BAS5"/>
<dbReference type="InterPro" id="IPR001202">
    <property type="entry name" value="WW_dom"/>
</dbReference>
<keyword evidence="3" id="KW-1185">Reference proteome</keyword>
<evidence type="ECO:0000259" key="1">
    <source>
        <dbReference type="PROSITE" id="PS50020"/>
    </source>
</evidence>
<evidence type="ECO:0000313" key="2">
    <source>
        <dbReference type="EMBL" id="KAK0051192.1"/>
    </source>
</evidence>
<dbReference type="SMART" id="SM00456">
    <property type="entry name" value="WW"/>
    <property type="match status" value="1"/>
</dbReference>
<reference evidence="2" key="2">
    <citation type="submission" date="2023-04" db="EMBL/GenBank/DDBJ databases">
        <authorList>
            <person name="Bu L."/>
            <person name="Lu L."/>
            <person name="Laidemitt M.R."/>
            <person name="Zhang S.M."/>
            <person name="Mutuku M."/>
            <person name="Mkoji G."/>
            <person name="Steinauer M."/>
            <person name="Loker E.S."/>
        </authorList>
    </citation>
    <scope>NUCLEOTIDE SEQUENCE</scope>
    <source>
        <strain evidence="2">KasaAsao</strain>
        <tissue evidence="2">Whole Snail</tissue>
    </source>
</reference>
<comment type="caution">
    <text evidence="2">The sequence shown here is derived from an EMBL/GenBank/DDBJ whole genome shotgun (WGS) entry which is preliminary data.</text>
</comment>
<organism evidence="2 3">
    <name type="scientific">Biomphalaria pfeifferi</name>
    <name type="common">Bloodfluke planorb</name>
    <name type="synonym">Freshwater snail</name>
    <dbReference type="NCBI Taxonomy" id="112525"/>
    <lineage>
        <taxon>Eukaryota</taxon>
        <taxon>Metazoa</taxon>
        <taxon>Spiralia</taxon>
        <taxon>Lophotrochozoa</taxon>
        <taxon>Mollusca</taxon>
        <taxon>Gastropoda</taxon>
        <taxon>Heterobranchia</taxon>
        <taxon>Euthyneura</taxon>
        <taxon>Panpulmonata</taxon>
        <taxon>Hygrophila</taxon>
        <taxon>Lymnaeoidea</taxon>
        <taxon>Planorbidae</taxon>
        <taxon>Biomphalaria</taxon>
    </lineage>
</organism>
<dbReference type="EMBL" id="JASAOG010000106">
    <property type="protein sequence ID" value="KAK0051192.1"/>
    <property type="molecule type" value="Genomic_DNA"/>
</dbReference>
<dbReference type="CDD" id="cd00201">
    <property type="entry name" value="WW"/>
    <property type="match status" value="1"/>
</dbReference>
<gene>
    <name evidence="2" type="ORF">Bpfe_019310</name>
</gene>
<dbReference type="Gene3D" id="2.20.70.10">
    <property type="match status" value="1"/>
</dbReference>
<dbReference type="Proteomes" id="UP001233172">
    <property type="component" value="Unassembled WGS sequence"/>
</dbReference>
<dbReference type="SUPFAM" id="SSF51045">
    <property type="entry name" value="WW domain"/>
    <property type="match status" value="1"/>
</dbReference>
<protein>
    <submittedName>
        <fullName evidence="2">Pleckstriny domain-containing family A member 7</fullName>
    </submittedName>
</protein>
<dbReference type="PROSITE" id="PS50020">
    <property type="entry name" value="WW_DOMAIN_2"/>
    <property type="match status" value="1"/>
</dbReference>
<evidence type="ECO:0000313" key="3">
    <source>
        <dbReference type="Proteomes" id="UP001233172"/>
    </source>
</evidence>
<reference evidence="2" key="1">
    <citation type="journal article" date="2023" name="PLoS Negl. Trop. Dis.">
        <title>A genome sequence for Biomphalaria pfeifferi, the major vector snail for the human-infecting parasite Schistosoma mansoni.</title>
        <authorList>
            <person name="Bu L."/>
            <person name="Lu L."/>
            <person name="Laidemitt M.R."/>
            <person name="Zhang S.M."/>
            <person name="Mutuku M."/>
            <person name="Mkoji G."/>
            <person name="Steinauer M."/>
            <person name="Loker E.S."/>
        </authorList>
    </citation>
    <scope>NUCLEOTIDE SEQUENCE</scope>
    <source>
        <strain evidence="2">KasaAsao</strain>
    </source>
</reference>
<accession>A0AAD8BAS5</accession>
<name>A0AAD8BAS5_BIOPF</name>
<feature type="non-terminal residue" evidence="2">
    <location>
        <position position="53"/>
    </location>
</feature>
<proteinExistence type="predicted"/>
<feature type="domain" description="WW" evidence="1">
    <location>
        <begin position="8"/>
        <end position="41"/>
    </location>
</feature>
<dbReference type="InterPro" id="IPR036020">
    <property type="entry name" value="WW_dom_sf"/>
</dbReference>